<protein>
    <submittedName>
        <fullName evidence="1">CLUMA_CG002937, isoform A</fullName>
    </submittedName>
</protein>
<dbReference type="EMBL" id="CVRI01000011">
    <property type="protein sequence ID" value="CRK89176.1"/>
    <property type="molecule type" value="Genomic_DNA"/>
</dbReference>
<name>A0A1J1HM76_9DIPT</name>
<dbReference type="Proteomes" id="UP000183832">
    <property type="component" value="Unassembled WGS sequence"/>
</dbReference>
<dbReference type="AlphaFoldDB" id="A0A1J1HM76"/>
<keyword evidence="2" id="KW-1185">Reference proteome</keyword>
<evidence type="ECO:0000313" key="2">
    <source>
        <dbReference type="Proteomes" id="UP000183832"/>
    </source>
</evidence>
<sequence length="133" mass="15408">MVNFDLFTCRAFVFHISRLGASYGYHPHKKKKTKAINFHKAKKRIGIYEHFVANTPDPLNIHALHGSLAYATFKVNQKDFSADICTHLVSLCICLVLIEMTLKRQKENFNYLSRDGSTSLWILRIFRCLNCNE</sequence>
<organism evidence="1 2">
    <name type="scientific">Clunio marinus</name>
    <dbReference type="NCBI Taxonomy" id="568069"/>
    <lineage>
        <taxon>Eukaryota</taxon>
        <taxon>Metazoa</taxon>
        <taxon>Ecdysozoa</taxon>
        <taxon>Arthropoda</taxon>
        <taxon>Hexapoda</taxon>
        <taxon>Insecta</taxon>
        <taxon>Pterygota</taxon>
        <taxon>Neoptera</taxon>
        <taxon>Endopterygota</taxon>
        <taxon>Diptera</taxon>
        <taxon>Nematocera</taxon>
        <taxon>Chironomoidea</taxon>
        <taxon>Chironomidae</taxon>
        <taxon>Clunio</taxon>
    </lineage>
</organism>
<proteinExistence type="predicted"/>
<evidence type="ECO:0000313" key="1">
    <source>
        <dbReference type="EMBL" id="CRK89176.1"/>
    </source>
</evidence>
<accession>A0A1J1HM76</accession>
<reference evidence="1 2" key="1">
    <citation type="submission" date="2015-04" db="EMBL/GenBank/DDBJ databases">
        <authorList>
            <person name="Syromyatnikov M.Y."/>
            <person name="Popov V.N."/>
        </authorList>
    </citation>
    <scope>NUCLEOTIDE SEQUENCE [LARGE SCALE GENOMIC DNA]</scope>
</reference>
<gene>
    <name evidence="1" type="ORF">CLUMA_CG002937</name>
</gene>